<accession>A0A943TDC6</accession>
<name>A0A943TDC6_9MICC</name>
<evidence type="ECO:0000259" key="2">
    <source>
        <dbReference type="PROSITE" id="PS51272"/>
    </source>
</evidence>
<dbReference type="Proteomes" id="UP000739069">
    <property type="component" value="Unassembled WGS sequence"/>
</dbReference>
<organism evidence="3 4">
    <name type="scientific">Rothia mucilaginosa</name>
    <dbReference type="NCBI Taxonomy" id="43675"/>
    <lineage>
        <taxon>Bacteria</taxon>
        <taxon>Bacillati</taxon>
        <taxon>Actinomycetota</taxon>
        <taxon>Actinomycetes</taxon>
        <taxon>Micrococcales</taxon>
        <taxon>Micrococcaceae</taxon>
        <taxon>Rothia</taxon>
    </lineage>
</organism>
<feature type="chain" id="PRO_5037760421" evidence="1">
    <location>
        <begin position="39"/>
        <end position="610"/>
    </location>
</feature>
<evidence type="ECO:0000256" key="1">
    <source>
        <dbReference type="SAM" id="SignalP"/>
    </source>
</evidence>
<reference evidence="3" key="1">
    <citation type="submission" date="2021-02" db="EMBL/GenBank/DDBJ databases">
        <title>Infant gut strain persistence is associated with maternal origin, phylogeny, and functional potential including surface adhesion and iron acquisition.</title>
        <authorList>
            <person name="Lou Y.C."/>
        </authorList>
    </citation>
    <scope>NUCLEOTIDE SEQUENCE</scope>
    <source>
        <strain evidence="3">L1_008_092G1_dasL1_008_092G1_concoct_16</strain>
    </source>
</reference>
<evidence type="ECO:0000313" key="4">
    <source>
        <dbReference type="Proteomes" id="UP000739069"/>
    </source>
</evidence>
<feature type="signal peptide" evidence="1">
    <location>
        <begin position="1"/>
        <end position="38"/>
    </location>
</feature>
<comment type="caution">
    <text evidence="3">The sequence shown here is derived from an EMBL/GenBank/DDBJ whole genome shotgun (WGS) entry which is preliminary data.</text>
</comment>
<dbReference type="RefSeq" id="WP_303952427.1">
    <property type="nucleotide sequence ID" value="NZ_JAGZXI010000004.1"/>
</dbReference>
<gene>
    <name evidence="3" type="ORF">KH265_03900</name>
</gene>
<proteinExistence type="predicted"/>
<dbReference type="AlphaFoldDB" id="A0A943TDC6"/>
<dbReference type="EMBL" id="JAGZXI010000004">
    <property type="protein sequence ID" value="MBS6634790.1"/>
    <property type="molecule type" value="Genomic_DNA"/>
</dbReference>
<sequence>MSSFPSHPRFMFPKNMVKGGCALTLAGAVLLPLSPAMAAPAANTPVATGAVQQGEAQNTQRLQVTSGTFDILKGGTITINGSGFSRKFVHDKSFRLYIVPKGESIAFPPHHPRDYPYYTQDVPSSAFAADGTVKLTASVGANFFEATGSSFDVVLGYRDSNQDGWIPAGETRTELKVASVPTVSSPTLSYSASTVDASANTSITVNGAGFQDIPYNGNESLILAVRAVDPATGKPTGPALVQSEAKFTSYSAFFSQYMGYVNGRFSTNLNIPAGTLKAGTSYVVQTFEYTVPEDNDQANEQALSTQAFVPVTGVNAVHADPSVTLSTDSVDLGSSTTVRVKGSHLNVPAGSSVQVLFCAAEADGKPTGEAIQKVVLPADRVSQGAFEAALSIDGTQLESDGHYAIFVNMVSAKGESERISATYLNLTGTSPQQKNSFADAPSTYSLHKAVQWANEKKLLDPREKTWFGANDNATRSDLAVALYRLAGSPKVNLPATSPYQDVKTTDPNYSAYIWARQKGITYGWSDGKFHAEAGVSNATVAAFLYRYDGRKHVTVAETPYTDVAVGSAFYREITWAKQHKLQVFPGSQYYPSALMSRGELAGFLMNYAGR</sequence>
<feature type="domain" description="SLH" evidence="2">
    <location>
        <begin position="433"/>
        <end position="496"/>
    </location>
</feature>
<dbReference type="InterPro" id="IPR001119">
    <property type="entry name" value="SLH_dom"/>
</dbReference>
<protein>
    <submittedName>
        <fullName evidence="3">S-layer homology domain-containing protein</fullName>
    </submittedName>
</protein>
<evidence type="ECO:0000313" key="3">
    <source>
        <dbReference type="EMBL" id="MBS6634790.1"/>
    </source>
</evidence>
<dbReference type="PROSITE" id="PS51272">
    <property type="entry name" value="SLH"/>
    <property type="match status" value="1"/>
</dbReference>
<keyword evidence="1" id="KW-0732">Signal</keyword>